<organism evidence="1 2">
    <name type="scientific">Taklimakanibacter albus</name>
    <dbReference type="NCBI Taxonomy" id="2800327"/>
    <lineage>
        <taxon>Bacteria</taxon>
        <taxon>Pseudomonadati</taxon>
        <taxon>Pseudomonadota</taxon>
        <taxon>Alphaproteobacteria</taxon>
        <taxon>Hyphomicrobiales</taxon>
        <taxon>Aestuariivirgaceae</taxon>
        <taxon>Taklimakanibacter</taxon>
    </lineage>
</organism>
<comment type="caution">
    <text evidence="1">The sequence shown here is derived from an EMBL/GenBank/DDBJ whole genome shotgun (WGS) entry which is preliminary data.</text>
</comment>
<gene>
    <name evidence="1" type="primary">ppx</name>
    <name evidence="1" type="ORF">JHL16_07065</name>
</gene>
<keyword evidence="2" id="KW-1185">Reference proteome</keyword>
<sequence length="503" mass="55688">MKRKRLGSGSTKYRPVSVVDIGSNSVRLVVYDGLRRAPTPVFNEKLLCGLGRGVATTRQLHPQGMERALAALRRFKALSRQIGAREVYAVATAAAREAENGPQFVDMAEEALGAHIDVLSGKEEARLAAMGVMAGVTGADGLIGDLGGGSLELIDVSEGRIRDGITFPLGPLRLIDMSGGSTAKARDIIDKYLDSSPLLTKLKGRTLYAVGGTWRNIARIHMGQTRYPLHVLHNYTIGREQARSVADLVSHLSSSSLKDIKTVSKSRIDTLPFGALVLERLLAKSKVKQMVVSIYGVREGLLYSKLPKRKRDTDALLSSCWDFCCRYARSPEHELELCDWTDKLFAHKSFEETEPERRLRQAACLLADIGWRAHPDYRAQRSLGMISQAAFVDIDHAGRVFLALTIYYRYEGEEEGMTTSLARLVDDKTLERARLLSEVFRLAYILTAAMPGVLPKIGIEVEGTRNLMLRVPRKFADLMGERVEKRLDALAGQMGRTAKVEIY</sequence>
<evidence type="ECO:0000313" key="1">
    <source>
        <dbReference type="EMBL" id="MBK1866110.1"/>
    </source>
</evidence>
<proteinExistence type="predicted"/>
<dbReference type="Proteomes" id="UP000616151">
    <property type="component" value="Unassembled WGS sequence"/>
</dbReference>
<name>A0ACC5R0I6_9HYPH</name>
<accession>A0ACC5R0I6</accession>
<dbReference type="EC" id="3.6.1.11" evidence="1"/>
<keyword evidence="1" id="KW-0378">Hydrolase</keyword>
<reference evidence="1" key="1">
    <citation type="submission" date="2021-01" db="EMBL/GenBank/DDBJ databases">
        <authorList>
            <person name="Sun Q."/>
        </authorList>
    </citation>
    <scope>NUCLEOTIDE SEQUENCE</scope>
    <source>
        <strain evidence="1">YIM B02566</strain>
    </source>
</reference>
<dbReference type="EMBL" id="JAENHL010000006">
    <property type="protein sequence ID" value="MBK1866110.1"/>
    <property type="molecule type" value="Genomic_DNA"/>
</dbReference>
<evidence type="ECO:0000313" key="2">
    <source>
        <dbReference type="Proteomes" id="UP000616151"/>
    </source>
</evidence>
<protein>
    <submittedName>
        <fullName evidence="1">Exopolyphosphatase</fullName>
        <ecNumber evidence="1">3.6.1.11</ecNumber>
    </submittedName>
</protein>